<sequence length="202" mass="21458">MRLATLPVLVGALAALAPAGANGASATRTQTYSPFDSSGQFTLRPELRITESVGGECEMGSFFSATGYRCFGGPSRNGNNIFDPCFAQGDPATGDVQALICPTRVTSNTVTEVQTGESLTPIRRPVRRTPWSVTVGGGRTCSIFGGASALWRGQRINYACSGKGRRFLVGLPSTATKRWTITMVTGADGRRGRRVAIVNAWY</sequence>
<accession>A0A6J7FYG8</accession>
<organism evidence="1">
    <name type="scientific">freshwater metagenome</name>
    <dbReference type="NCBI Taxonomy" id="449393"/>
    <lineage>
        <taxon>unclassified sequences</taxon>
        <taxon>metagenomes</taxon>
        <taxon>ecological metagenomes</taxon>
    </lineage>
</organism>
<dbReference type="EMBL" id="CAFBMK010000018">
    <property type="protein sequence ID" value="CAB4900216.1"/>
    <property type="molecule type" value="Genomic_DNA"/>
</dbReference>
<dbReference type="AlphaFoldDB" id="A0A6J7FYG8"/>
<proteinExistence type="predicted"/>
<gene>
    <name evidence="1" type="ORF">UFOPK3564_00527</name>
</gene>
<reference evidence="1" key="1">
    <citation type="submission" date="2020-05" db="EMBL/GenBank/DDBJ databases">
        <authorList>
            <person name="Chiriac C."/>
            <person name="Salcher M."/>
            <person name="Ghai R."/>
            <person name="Kavagutti S V."/>
        </authorList>
    </citation>
    <scope>NUCLEOTIDE SEQUENCE</scope>
</reference>
<name>A0A6J7FYG8_9ZZZZ</name>
<evidence type="ECO:0000313" key="1">
    <source>
        <dbReference type="EMBL" id="CAB4900216.1"/>
    </source>
</evidence>
<protein>
    <submittedName>
        <fullName evidence="1">Unannotated protein</fullName>
    </submittedName>
</protein>